<dbReference type="Proteomes" id="UP000504636">
    <property type="component" value="Unplaced"/>
</dbReference>
<evidence type="ECO:0000259" key="4">
    <source>
        <dbReference type="PROSITE" id="PS50102"/>
    </source>
</evidence>
<accession>A0A6A6YUM5</accession>
<organism evidence="5">
    <name type="scientific">Mytilinidion resinicola</name>
    <dbReference type="NCBI Taxonomy" id="574789"/>
    <lineage>
        <taxon>Eukaryota</taxon>
        <taxon>Fungi</taxon>
        <taxon>Dikarya</taxon>
        <taxon>Ascomycota</taxon>
        <taxon>Pezizomycotina</taxon>
        <taxon>Dothideomycetes</taxon>
        <taxon>Pleosporomycetidae</taxon>
        <taxon>Mytilinidiales</taxon>
        <taxon>Mytilinidiaceae</taxon>
        <taxon>Mytilinidion</taxon>
    </lineage>
</organism>
<dbReference type="GO" id="GO:0006396">
    <property type="term" value="P:RNA processing"/>
    <property type="evidence" value="ECO:0007669"/>
    <property type="project" value="InterPro"/>
</dbReference>
<evidence type="ECO:0000256" key="3">
    <source>
        <dbReference type="SAM" id="MobiDB-lite"/>
    </source>
</evidence>
<dbReference type="Gene3D" id="3.30.70.330">
    <property type="match status" value="1"/>
</dbReference>
<reference evidence="7" key="3">
    <citation type="submission" date="2025-04" db="UniProtKB">
        <authorList>
            <consortium name="RefSeq"/>
        </authorList>
    </citation>
    <scope>IDENTIFICATION</scope>
    <source>
        <strain evidence="7">CBS 304.34</strain>
    </source>
</reference>
<dbReference type="PROSITE" id="PS50102">
    <property type="entry name" value="RRM"/>
    <property type="match status" value="1"/>
</dbReference>
<evidence type="ECO:0000313" key="6">
    <source>
        <dbReference type="Proteomes" id="UP000504636"/>
    </source>
</evidence>
<evidence type="ECO:0000313" key="5">
    <source>
        <dbReference type="EMBL" id="KAF2812248.1"/>
    </source>
</evidence>
<evidence type="ECO:0000313" key="7">
    <source>
        <dbReference type="RefSeq" id="XP_033579212.1"/>
    </source>
</evidence>
<dbReference type="InterPro" id="IPR000504">
    <property type="entry name" value="RRM_dom"/>
</dbReference>
<proteinExistence type="predicted"/>
<dbReference type="InterPro" id="IPR003107">
    <property type="entry name" value="HAT"/>
</dbReference>
<keyword evidence="6" id="KW-1185">Reference proteome</keyword>
<evidence type="ECO:0000256" key="1">
    <source>
        <dbReference type="ARBA" id="ARBA00022737"/>
    </source>
</evidence>
<reference evidence="5 7" key="1">
    <citation type="journal article" date="2020" name="Stud. Mycol.">
        <title>101 Dothideomycetes genomes: a test case for predicting lifestyles and emergence of pathogens.</title>
        <authorList>
            <person name="Haridas S."/>
            <person name="Albert R."/>
            <person name="Binder M."/>
            <person name="Bloem J."/>
            <person name="Labutti K."/>
            <person name="Salamov A."/>
            <person name="Andreopoulos B."/>
            <person name="Baker S."/>
            <person name="Barry K."/>
            <person name="Bills G."/>
            <person name="Bluhm B."/>
            <person name="Cannon C."/>
            <person name="Castanera R."/>
            <person name="Culley D."/>
            <person name="Daum C."/>
            <person name="Ezra D."/>
            <person name="Gonzalez J."/>
            <person name="Henrissat B."/>
            <person name="Kuo A."/>
            <person name="Liang C."/>
            <person name="Lipzen A."/>
            <person name="Lutzoni F."/>
            <person name="Magnuson J."/>
            <person name="Mondo S."/>
            <person name="Nolan M."/>
            <person name="Ohm R."/>
            <person name="Pangilinan J."/>
            <person name="Park H.-J."/>
            <person name="Ramirez L."/>
            <person name="Alfaro M."/>
            <person name="Sun H."/>
            <person name="Tritt A."/>
            <person name="Yoshinaga Y."/>
            <person name="Zwiers L.-H."/>
            <person name="Turgeon B."/>
            <person name="Goodwin S."/>
            <person name="Spatafora J."/>
            <person name="Crous P."/>
            <person name="Grigoriev I."/>
        </authorList>
    </citation>
    <scope>NUCLEOTIDE SEQUENCE</scope>
    <source>
        <strain evidence="5 7">CBS 304.34</strain>
    </source>
</reference>
<feature type="region of interest" description="Disordered" evidence="3">
    <location>
        <begin position="602"/>
        <end position="672"/>
    </location>
</feature>
<dbReference type="SUPFAM" id="SSF48452">
    <property type="entry name" value="TPR-like"/>
    <property type="match status" value="1"/>
</dbReference>
<dbReference type="AlphaFoldDB" id="A0A6A6YUM5"/>
<dbReference type="InterPro" id="IPR011990">
    <property type="entry name" value="TPR-like_helical_dom_sf"/>
</dbReference>
<dbReference type="EMBL" id="MU003697">
    <property type="protein sequence ID" value="KAF2812248.1"/>
    <property type="molecule type" value="Genomic_DNA"/>
</dbReference>
<dbReference type="GeneID" id="54460404"/>
<keyword evidence="2" id="KW-0694">RNA-binding</keyword>
<dbReference type="SMART" id="SM00386">
    <property type="entry name" value="HAT"/>
    <property type="match status" value="3"/>
</dbReference>
<dbReference type="GO" id="GO:0003723">
    <property type="term" value="F:RNA binding"/>
    <property type="evidence" value="ECO:0007669"/>
    <property type="project" value="UniProtKB-UniRule"/>
</dbReference>
<dbReference type="SUPFAM" id="SSF54928">
    <property type="entry name" value="RNA-binding domain, RBD"/>
    <property type="match status" value="1"/>
</dbReference>
<gene>
    <name evidence="5 7" type="ORF">BDZ99DRAFT_460981</name>
</gene>
<keyword evidence="1" id="KW-0677">Repeat</keyword>
<protein>
    <recommendedName>
        <fullName evidence="4">RRM domain-containing protein</fullName>
    </recommendedName>
</protein>
<dbReference type="Gene3D" id="1.25.40.10">
    <property type="entry name" value="Tetratricopeptide repeat domain"/>
    <property type="match status" value="1"/>
</dbReference>
<feature type="compositionally biased region" description="Basic and acidic residues" evidence="3">
    <location>
        <begin position="662"/>
        <end position="672"/>
    </location>
</feature>
<reference evidence="7" key="2">
    <citation type="submission" date="2020-04" db="EMBL/GenBank/DDBJ databases">
        <authorList>
            <consortium name="NCBI Genome Project"/>
        </authorList>
    </citation>
    <scope>NUCLEOTIDE SEQUENCE</scope>
    <source>
        <strain evidence="7">CBS 304.34</strain>
    </source>
</reference>
<dbReference type="OrthoDB" id="360390at2759"/>
<dbReference type="InterPro" id="IPR035979">
    <property type="entry name" value="RBD_domain_sf"/>
</dbReference>
<dbReference type="RefSeq" id="XP_033579212.1">
    <property type="nucleotide sequence ID" value="XM_033719511.1"/>
</dbReference>
<name>A0A6A6YUM5_9PEZI</name>
<sequence>MAAQDNSPRVFKAASLTQEECDILNAAYDVRLKQPTSYWNNKTFIDVLYAGFQRHTEEGERRPAGTYEHWSDLKEAFEQICTMYSLGEDFYCNWIDFKLKSAYSTQDRHALMEFCKTQALKDEPCSVKVWMKFGGMLYDWYLAANNLTEEGSDWSPQEQLDGKNIFTWAEVQLAWEQAVAATWAQLKDCHLVFNRWVEIQEAKYRATLDISMSLSILEQHEHRLKRAHEKWVDTRDSYQSWVSEVYANDPQNYEEKMESVHSNDGVYARARNAYKYRQTWERQIEAKMQEYGGVASKDEYDLYVAYLRHEMRKEGVFSLDTITALFDRAVLRFPYQDPLWLEYVEYLIKKNQSPRIEQVLQQAVRHAPWCGALWAHKILHLEIAGLQRAAIEDVKNQALKTGLLDVGDMEDLIQLFIAFCGFLRRAAFNNNTTITYNASAAHAEEPVDEAELAIISAMEHVNEVGIKQHAGSDRTYPGDPQFRLEKIKIKLLTQQGRLDDARKAWNEIKSKHLGQLDFWSRWYTWELVMWPVPTGPSFGILSNQPLGATAVLEEALDELDTIDYPEEAIRMYRQHCEQHENASVVQRAMIITRNATTKVAERRAREAAAYAQAPIPTEKVAPTQTQHPDAMPDAPIESTATSANSREKRKRTPSPAPANAEEGPKKPKSNHTEFLNRHADKEYEKQQSRQALEEGRQVFVRGIPFKGFEPPDLAAFLGLPEENVNHTGIGHARAYCFGTYGTPEAANAAVARLNGTEFCGRMLELKIATPKGREDAAQHHSLKRSLGNRGRAKRIEARRGRIGL</sequence>
<dbReference type="InterPro" id="IPR012677">
    <property type="entry name" value="Nucleotide-bd_a/b_plait_sf"/>
</dbReference>
<evidence type="ECO:0000256" key="2">
    <source>
        <dbReference type="PROSITE-ProRule" id="PRU00176"/>
    </source>
</evidence>
<feature type="domain" description="RRM" evidence="4">
    <location>
        <begin position="696"/>
        <end position="770"/>
    </location>
</feature>